<gene>
    <name evidence="2" type="ORF">Hyperionvirus49_4</name>
</gene>
<evidence type="ECO:0000313" key="2">
    <source>
        <dbReference type="EMBL" id="AYV84887.1"/>
    </source>
</evidence>
<dbReference type="InterPro" id="IPR000408">
    <property type="entry name" value="Reg_chr_condens"/>
</dbReference>
<dbReference type="PROSITE" id="PS50012">
    <property type="entry name" value="RCC1_3"/>
    <property type="match status" value="3"/>
</dbReference>
<dbReference type="PANTHER" id="PTHR45622">
    <property type="entry name" value="UBIQUITIN-PROTEIN LIGASE E3A-RELATED"/>
    <property type="match status" value="1"/>
</dbReference>
<name>A0A3G5ACK7_9VIRU</name>
<dbReference type="EMBL" id="MK072431">
    <property type="protein sequence ID" value="AYV84887.1"/>
    <property type="molecule type" value="Genomic_DNA"/>
</dbReference>
<accession>A0A3G5ACK7</accession>
<evidence type="ECO:0008006" key="3">
    <source>
        <dbReference type="Google" id="ProtNLM"/>
    </source>
</evidence>
<dbReference type="Gene3D" id="2.130.10.30">
    <property type="entry name" value="Regulator of chromosome condensation 1/beta-lactamase-inhibitor protein II"/>
    <property type="match status" value="2"/>
</dbReference>
<evidence type="ECO:0000256" key="1">
    <source>
        <dbReference type="ARBA" id="ARBA00022737"/>
    </source>
</evidence>
<keyword evidence="1" id="KW-0677">Repeat</keyword>
<dbReference type="InterPro" id="IPR009091">
    <property type="entry name" value="RCC1/BLIP-II"/>
</dbReference>
<dbReference type="SUPFAM" id="SSF50985">
    <property type="entry name" value="RCC1/BLIP-II"/>
    <property type="match status" value="1"/>
</dbReference>
<dbReference type="InterPro" id="IPR051709">
    <property type="entry name" value="Ub-ligase/GTPase-reg"/>
</dbReference>
<protein>
    <recommendedName>
        <fullName evidence="3">Chromosome condensation regulator</fullName>
    </recommendedName>
</protein>
<dbReference type="Pfam" id="PF13540">
    <property type="entry name" value="RCC1_2"/>
    <property type="match status" value="2"/>
</dbReference>
<dbReference type="Pfam" id="PF00415">
    <property type="entry name" value="RCC1"/>
    <property type="match status" value="1"/>
</dbReference>
<dbReference type="PANTHER" id="PTHR45622:SF70">
    <property type="entry name" value="SECRETION-REGULATING GUANINE NUCLEOTIDE EXCHANGE FACTOR"/>
    <property type="match status" value="1"/>
</dbReference>
<reference evidence="2" key="1">
    <citation type="submission" date="2018-10" db="EMBL/GenBank/DDBJ databases">
        <title>Hidden diversity of soil giant viruses.</title>
        <authorList>
            <person name="Schulz F."/>
            <person name="Alteio L."/>
            <person name="Goudeau D."/>
            <person name="Ryan E.M."/>
            <person name="Malmstrom R.R."/>
            <person name="Blanchard J."/>
            <person name="Woyke T."/>
        </authorList>
    </citation>
    <scope>NUCLEOTIDE SEQUENCE</scope>
    <source>
        <strain evidence="2">HYV1</strain>
    </source>
</reference>
<sequence length="398" mass="45287">MERESIFKNLPTELVFIISNYHPAALISLAGEKKYDWFKLIKMNFGLSYCRDVCSNEEIMKVYLDRCKTEKSRIVYTKDSSSMIRLFDGTLLSCKDNWHDEDRFKNNHDRNIFFEIRKLSGSIANIFYGRYHAMIILTDGRLMSCGLNNYGQLGLGNKKNRSLFFEVGVKNIAQVACGQHHTIIRLMDGTLMGSGSNCFGQLGLGDEEDRKIFTEIKDIVAEDVVCGASHTIIRLRDGTLMSCGLNFDGQLGLGDNKRRVLFEVIKIDKNIVDIVCGANHTFIRSTDGLLMSCGGNFFGQLGHGDYNYRHSFERIPIKERNIAELICCDRQTIIILTDGTLMTCGNGYEQPKKNRYHFEKTASPKNIEELISNFSRTIIKFTDGKLMSSNRIIHPEII</sequence>
<proteinExistence type="predicted"/>
<organism evidence="2">
    <name type="scientific">Hyperionvirus sp</name>
    <dbReference type="NCBI Taxonomy" id="2487770"/>
    <lineage>
        <taxon>Viruses</taxon>
        <taxon>Varidnaviria</taxon>
        <taxon>Bamfordvirae</taxon>
        <taxon>Nucleocytoviricota</taxon>
        <taxon>Megaviricetes</taxon>
        <taxon>Imitervirales</taxon>
        <taxon>Mimiviridae</taxon>
        <taxon>Klosneuvirinae</taxon>
    </lineage>
</organism>